<dbReference type="Proteomes" id="UP000639606">
    <property type="component" value="Unassembled WGS sequence"/>
</dbReference>
<keyword evidence="1" id="KW-0472">Membrane</keyword>
<evidence type="ECO:0000313" key="3">
    <source>
        <dbReference type="Proteomes" id="UP000639606"/>
    </source>
</evidence>
<comment type="caution">
    <text evidence="2">The sequence shown here is derived from an EMBL/GenBank/DDBJ whole genome shotgun (WGS) entry which is preliminary data.</text>
</comment>
<keyword evidence="1" id="KW-0812">Transmembrane</keyword>
<evidence type="ECO:0000256" key="1">
    <source>
        <dbReference type="SAM" id="Phobius"/>
    </source>
</evidence>
<proteinExistence type="predicted"/>
<evidence type="ECO:0000313" key="2">
    <source>
        <dbReference type="EMBL" id="GGP52205.1"/>
    </source>
</evidence>
<accession>A0A918AL87</accession>
<keyword evidence="3" id="KW-1185">Reference proteome</keyword>
<gene>
    <name evidence="2" type="ORF">GCM10010185_25370</name>
</gene>
<organism evidence="2 3">
    <name type="scientific">Saccharothrix coeruleofusca</name>
    <dbReference type="NCBI Taxonomy" id="33919"/>
    <lineage>
        <taxon>Bacteria</taxon>
        <taxon>Bacillati</taxon>
        <taxon>Actinomycetota</taxon>
        <taxon>Actinomycetes</taxon>
        <taxon>Pseudonocardiales</taxon>
        <taxon>Pseudonocardiaceae</taxon>
        <taxon>Saccharothrix</taxon>
    </lineage>
</organism>
<reference evidence="2" key="2">
    <citation type="submission" date="2020-09" db="EMBL/GenBank/DDBJ databases">
        <authorList>
            <person name="Sun Q."/>
            <person name="Ohkuma M."/>
        </authorList>
    </citation>
    <scope>NUCLEOTIDE SEQUENCE</scope>
    <source>
        <strain evidence="2">JCM 3313</strain>
    </source>
</reference>
<feature type="transmembrane region" description="Helical" evidence="1">
    <location>
        <begin position="28"/>
        <end position="45"/>
    </location>
</feature>
<keyword evidence="1" id="KW-1133">Transmembrane helix</keyword>
<dbReference type="EMBL" id="BMRG01000004">
    <property type="protein sequence ID" value="GGP52205.1"/>
    <property type="molecule type" value="Genomic_DNA"/>
</dbReference>
<dbReference type="RefSeq" id="WP_189223437.1">
    <property type="nucleotide sequence ID" value="NZ_BMRG01000004.1"/>
</dbReference>
<feature type="transmembrane region" description="Helical" evidence="1">
    <location>
        <begin position="81"/>
        <end position="100"/>
    </location>
</feature>
<sequence>MKKFLAVLAGFAVAVVIAYAKGADLTSALVVGLFYTVPILFALVLPPWGPGAIAVVVVVAMLLAGPPVPRDQQDRVIGSWAFLWVWVAIGVAITVVWAWFEQRRKASS</sequence>
<dbReference type="AlphaFoldDB" id="A0A918AL87"/>
<reference evidence="2" key="1">
    <citation type="journal article" date="2014" name="Int. J. Syst. Evol. Microbiol.">
        <title>Complete genome sequence of Corynebacterium casei LMG S-19264T (=DSM 44701T), isolated from a smear-ripened cheese.</title>
        <authorList>
            <consortium name="US DOE Joint Genome Institute (JGI-PGF)"/>
            <person name="Walter F."/>
            <person name="Albersmeier A."/>
            <person name="Kalinowski J."/>
            <person name="Ruckert C."/>
        </authorList>
    </citation>
    <scope>NUCLEOTIDE SEQUENCE</scope>
    <source>
        <strain evidence="2">JCM 3313</strain>
    </source>
</reference>
<protein>
    <submittedName>
        <fullName evidence="2">Uncharacterized protein</fullName>
    </submittedName>
</protein>
<name>A0A918AL87_9PSEU</name>